<organism evidence="2">
    <name type="scientific">Salmonella bongori</name>
    <dbReference type="NCBI Taxonomy" id="54736"/>
    <lineage>
        <taxon>Bacteria</taxon>
        <taxon>Pseudomonadati</taxon>
        <taxon>Pseudomonadota</taxon>
        <taxon>Gammaproteobacteria</taxon>
        <taxon>Enterobacterales</taxon>
        <taxon>Enterobacteriaceae</taxon>
        <taxon>Salmonella</taxon>
    </lineage>
</organism>
<keyword evidence="1" id="KW-0732">Signal</keyword>
<gene>
    <name evidence="2" type="ORF">GRG92_004438</name>
</gene>
<reference evidence="2" key="1">
    <citation type="submission" date="2019-12" db="EMBL/GenBank/DDBJ databases">
        <authorList>
            <person name="Ashton P.M."/>
            <person name="Dallman T."/>
            <person name="Nair S."/>
            <person name="De Pinna E."/>
            <person name="Peters T."/>
            <person name="Grant K."/>
        </authorList>
    </citation>
    <scope>NUCLEOTIDE SEQUENCE</scope>
    <source>
        <strain evidence="2">854886</strain>
    </source>
</reference>
<sequence length="140" mass="14782">MKPTTTIIALSFAVPLLAISLPSRAASQDECAIWLCLPAGFGQGCDAAKSAFKKRIRKGKSPLPSFSSCATDTGDSLGSAVGELTQKSGVASWIPGQGYVMDADACRISWNGHTRPSGCRRVSYTAIYQNGVMLGSPQFY</sequence>
<evidence type="ECO:0000313" key="2">
    <source>
        <dbReference type="EMBL" id="EDP8664653.1"/>
    </source>
</evidence>
<evidence type="ECO:0000256" key="1">
    <source>
        <dbReference type="SAM" id="SignalP"/>
    </source>
</evidence>
<comment type="caution">
    <text evidence="2">The sequence shown here is derived from an EMBL/GenBank/DDBJ whole genome shotgun (WGS) entry which is preliminary data.</text>
</comment>
<dbReference type="AlphaFoldDB" id="A0A698WB61"/>
<feature type="chain" id="PRO_5025692952" evidence="1">
    <location>
        <begin position="26"/>
        <end position="140"/>
    </location>
</feature>
<feature type="signal peptide" evidence="1">
    <location>
        <begin position="1"/>
        <end position="25"/>
    </location>
</feature>
<name>A0A698WB61_SALBN</name>
<protein>
    <submittedName>
        <fullName evidence="2">Uncharacterized protein</fullName>
    </submittedName>
</protein>
<proteinExistence type="predicted"/>
<accession>A0A698WB61</accession>
<dbReference type="EMBL" id="AANPCH010000038">
    <property type="protein sequence ID" value="EDP8664653.1"/>
    <property type="molecule type" value="Genomic_DNA"/>
</dbReference>